<gene>
    <name evidence="1" type="ORF">K1T71_009638</name>
</gene>
<dbReference type="EMBL" id="CM034403">
    <property type="protein sequence ID" value="KAJ0174530.1"/>
    <property type="molecule type" value="Genomic_DNA"/>
</dbReference>
<evidence type="ECO:0000313" key="2">
    <source>
        <dbReference type="Proteomes" id="UP000824533"/>
    </source>
</evidence>
<sequence length="916" mass="100727">MEHNLGDTLNLESTMGNMDFDQSSVVINETDISLEPGAHEGDIPMEFENIEEEQMLMETGNEEVIVSDFMGDQFTLQEYCIQQQEAQLQETETVVQTNQLNMLTSQAETMINFQYEPDNISILKQDDQQQPKYITVRAANTTVKNIAPKQVMIAPKPPNFPSSGAQKSILTKQYAIAPKPATKPVQLVKNSVMKVALSNFTQGTNKPVFTQLGGKLLMMPTRAPQKFKLLPTNAGAVHYVKTGDQQAQLIATKVAQTNKLTKPILTKVAVQGQANMDPSNQPAVLTKLVPVTTTTGAPQARYVMHPKTVPISLAGNKVILTSPTKQSNLKFTKKQQLVTVKSPTPKLLPAPAQVTTTKKVVISTNPNQNVILKTTAPTKPVISKESSLLVTQNQRTQLHQISVPGKGIQYIRLVTNNPPAKPRSAPQANTFMLADAKGNLIPMTAEKMGNNQSPLLVITGNMAGPNKGSSKSPKKLVRLAPVGSKTSQNTQQIQSSQSLLAPMSPTPETQQFDALSINTSNAEEQTIDIKHNRRLSDEEKQMEHIEHLKENSGFRSLSDHNPEIHHLGEEYSISEVTVDFERRESPTEHMNLSEDNDKEDMKPNNHPVIVIPSNCLKQMEQEKSKKKTLVFIENESEDTPSLEKTTSSVEGNMLNVETEIVPYDMSPSPPPVLSDTEMARTNDLGCPRKACNCTKSQCLKMYCDCFANGKFCNNCNCNNCHNNIENEVLRQKAIRACLERNPNAFRPKIGKAKSAGPEPVRRHTKGCNCKRSGCLKNYCECFEAKIECTAMCKCVGCRNVEEAVGKRMAMGGLDADGHYDPMYRPPPNNNNSVFKLPSSFMTWDVIVAVNQCLLASAVESAEQRPAPAAQPDEPDGIGDALAELGRCLQDIISASNYAPPLVADQVTQTAIVDNLL</sequence>
<accession>A0ACC1CSY5</accession>
<evidence type="ECO:0000313" key="1">
    <source>
        <dbReference type="EMBL" id="KAJ0174530.1"/>
    </source>
</evidence>
<protein>
    <submittedName>
        <fullName evidence="1">Uncharacterized protein</fullName>
    </submittedName>
</protein>
<reference evidence="1 2" key="1">
    <citation type="journal article" date="2021" name="Front. Genet.">
        <title>Chromosome-Level Genome Assembly Reveals Significant Gene Expansion in the Toll and IMD Signaling Pathways of Dendrolimus kikuchii.</title>
        <authorList>
            <person name="Zhou J."/>
            <person name="Wu P."/>
            <person name="Xiong Z."/>
            <person name="Liu N."/>
            <person name="Zhao N."/>
            <person name="Ji M."/>
            <person name="Qiu Y."/>
            <person name="Yang B."/>
        </authorList>
    </citation>
    <scope>NUCLEOTIDE SEQUENCE [LARGE SCALE GENOMIC DNA]</scope>
    <source>
        <strain evidence="1">Ann1</strain>
    </source>
</reference>
<keyword evidence="2" id="KW-1185">Reference proteome</keyword>
<comment type="caution">
    <text evidence="1">The sequence shown here is derived from an EMBL/GenBank/DDBJ whole genome shotgun (WGS) entry which is preliminary data.</text>
</comment>
<proteinExistence type="predicted"/>
<organism evidence="1 2">
    <name type="scientific">Dendrolimus kikuchii</name>
    <dbReference type="NCBI Taxonomy" id="765133"/>
    <lineage>
        <taxon>Eukaryota</taxon>
        <taxon>Metazoa</taxon>
        <taxon>Ecdysozoa</taxon>
        <taxon>Arthropoda</taxon>
        <taxon>Hexapoda</taxon>
        <taxon>Insecta</taxon>
        <taxon>Pterygota</taxon>
        <taxon>Neoptera</taxon>
        <taxon>Endopterygota</taxon>
        <taxon>Lepidoptera</taxon>
        <taxon>Glossata</taxon>
        <taxon>Ditrysia</taxon>
        <taxon>Bombycoidea</taxon>
        <taxon>Lasiocampidae</taxon>
        <taxon>Dendrolimus</taxon>
    </lineage>
</organism>
<dbReference type="Proteomes" id="UP000824533">
    <property type="component" value="Linkage Group LG17"/>
</dbReference>
<name>A0ACC1CSY5_9NEOP</name>